<dbReference type="GO" id="GO:0016787">
    <property type="term" value="F:hydrolase activity"/>
    <property type="evidence" value="ECO:0007669"/>
    <property type="project" value="UniProtKB-KW"/>
</dbReference>
<keyword evidence="3" id="KW-1185">Reference proteome</keyword>
<dbReference type="InterPro" id="IPR029018">
    <property type="entry name" value="Hex-like_dom2"/>
</dbReference>
<evidence type="ECO:0000256" key="1">
    <source>
        <dbReference type="ARBA" id="ARBA00022801"/>
    </source>
</evidence>
<dbReference type="SUPFAM" id="SSF55545">
    <property type="entry name" value="beta-N-acetylhexosaminidase-like domain"/>
    <property type="match status" value="1"/>
</dbReference>
<name>A0A914DKG5_9BILA</name>
<dbReference type="Gene3D" id="3.30.379.10">
    <property type="entry name" value="Chitobiase/beta-hexosaminidase domain 2-like"/>
    <property type="match status" value="1"/>
</dbReference>
<feature type="domain" description="Beta-hexosaminidase eukaryotic type N-terminal" evidence="2">
    <location>
        <begin position="1"/>
        <end position="36"/>
    </location>
</feature>
<reference evidence="4" key="1">
    <citation type="submission" date="2022-11" db="UniProtKB">
        <authorList>
            <consortium name="WormBaseParasite"/>
        </authorList>
    </citation>
    <scope>IDENTIFICATION</scope>
</reference>
<dbReference type="InterPro" id="IPR029019">
    <property type="entry name" value="HEX_eukaryotic_N"/>
</dbReference>
<accession>A0A914DKG5</accession>
<keyword evidence="1" id="KW-0378">Hydrolase</keyword>
<evidence type="ECO:0000313" key="4">
    <source>
        <dbReference type="WBParaSite" id="ACRNAN_scaffold27926.g30107.t1"/>
    </source>
</evidence>
<evidence type="ECO:0000259" key="2">
    <source>
        <dbReference type="Pfam" id="PF14845"/>
    </source>
</evidence>
<dbReference type="WBParaSite" id="ACRNAN_scaffold27926.g30107.t1">
    <property type="protein sequence ID" value="ACRNAN_scaffold27926.g30107.t1"/>
    <property type="gene ID" value="ACRNAN_scaffold27926.g30107"/>
</dbReference>
<dbReference type="Pfam" id="PF14845">
    <property type="entry name" value="Glycohydro_20b2"/>
    <property type="match status" value="1"/>
</dbReference>
<proteinExistence type="predicted"/>
<evidence type="ECO:0000313" key="3">
    <source>
        <dbReference type="Proteomes" id="UP000887540"/>
    </source>
</evidence>
<organism evidence="3 4">
    <name type="scientific">Acrobeloides nanus</name>
    <dbReference type="NCBI Taxonomy" id="290746"/>
    <lineage>
        <taxon>Eukaryota</taxon>
        <taxon>Metazoa</taxon>
        <taxon>Ecdysozoa</taxon>
        <taxon>Nematoda</taxon>
        <taxon>Chromadorea</taxon>
        <taxon>Rhabditida</taxon>
        <taxon>Tylenchina</taxon>
        <taxon>Cephalobomorpha</taxon>
        <taxon>Cephaloboidea</taxon>
        <taxon>Cephalobidae</taxon>
        <taxon>Acrobeloides</taxon>
    </lineage>
</organism>
<protein>
    <submittedName>
        <fullName evidence="4">Beta-hexosaminidase eukaryotic type N-terminal domain-containing protein</fullName>
    </submittedName>
</protein>
<dbReference type="AlphaFoldDB" id="A0A914DKG5"/>
<dbReference type="Proteomes" id="UP000887540">
    <property type="component" value="Unplaced"/>
</dbReference>
<sequence>MDESYNIYFNTTSHTGYLNANEIWGAIRGLESFSQLIYQDSNNN</sequence>